<reference evidence="2" key="1">
    <citation type="journal article" date="2019" name="Int. J. Syst. Evol. Microbiol.">
        <title>The Global Catalogue of Microorganisms (GCM) 10K type strain sequencing project: providing services to taxonomists for standard genome sequencing and annotation.</title>
        <authorList>
            <consortium name="The Broad Institute Genomics Platform"/>
            <consortium name="The Broad Institute Genome Sequencing Center for Infectious Disease"/>
            <person name="Wu L."/>
            <person name="Ma J."/>
        </authorList>
    </citation>
    <scope>NUCLEOTIDE SEQUENCE [LARGE SCALE GENOMIC DNA]</scope>
    <source>
        <strain evidence="2">JCM 17805</strain>
    </source>
</reference>
<accession>A0ABP8V1T6</accession>
<keyword evidence="2" id="KW-1185">Reference proteome</keyword>
<evidence type="ECO:0000313" key="2">
    <source>
        <dbReference type="Proteomes" id="UP001500604"/>
    </source>
</evidence>
<sequence length="53" mass="5999">MPVCNLAFPQYKPWRGVPDNKVAHGSDWQTIAQVARRPEAWYAPGYSAVFYTG</sequence>
<protein>
    <submittedName>
        <fullName evidence="1">Uncharacterized protein</fullName>
    </submittedName>
</protein>
<dbReference type="EMBL" id="BAABFL010000132">
    <property type="protein sequence ID" value="GAA4649388.1"/>
    <property type="molecule type" value="Genomic_DNA"/>
</dbReference>
<organism evidence="1 2">
    <name type="scientific">Kistimonas scapharcae</name>
    <dbReference type="NCBI Taxonomy" id="1036133"/>
    <lineage>
        <taxon>Bacteria</taxon>
        <taxon>Pseudomonadati</taxon>
        <taxon>Pseudomonadota</taxon>
        <taxon>Gammaproteobacteria</taxon>
        <taxon>Oceanospirillales</taxon>
        <taxon>Endozoicomonadaceae</taxon>
        <taxon>Kistimonas</taxon>
    </lineage>
</organism>
<dbReference type="Proteomes" id="UP001500604">
    <property type="component" value="Unassembled WGS sequence"/>
</dbReference>
<name>A0ABP8V1T6_9GAMM</name>
<evidence type="ECO:0000313" key="1">
    <source>
        <dbReference type="EMBL" id="GAA4649388.1"/>
    </source>
</evidence>
<dbReference type="RefSeq" id="WP_345195214.1">
    <property type="nucleotide sequence ID" value="NZ_BAABFL010000132.1"/>
</dbReference>
<comment type="caution">
    <text evidence="1">The sequence shown here is derived from an EMBL/GenBank/DDBJ whole genome shotgun (WGS) entry which is preliminary data.</text>
</comment>
<proteinExistence type="predicted"/>
<gene>
    <name evidence="1" type="ORF">GCM10023116_16620</name>
</gene>